<organism evidence="2 3">
    <name type="scientific">Arsenicibacter rosenii</name>
    <dbReference type="NCBI Taxonomy" id="1750698"/>
    <lineage>
        <taxon>Bacteria</taxon>
        <taxon>Pseudomonadati</taxon>
        <taxon>Bacteroidota</taxon>
        <taxon>Cytophagia</taxon>
        <taxon>Cytophagales</taxon>
        <taxon>Spirosomataceae</taxon>
        <taxon>Arsenicibacter</taxon>
    </lineage>
</organism>
<name>A0A1S2VBY9_9BACT</name>
<evidence type="ECO:0000313" key="3">
    <source>
        <dbReference type="Proteomes" id="UP000181790"/>
    </source>
</evidence>
<dbReference type="AlphaFoldDB" id="A0A1S2VBY9"/>
<protein>
    <recommendedName>
        <fullName evidence="1">HTH LytTR-type domain-containing protein</fullName>
    </recommendedName>
</protein>
<sequence length="197" mass="22760">MDRVISFKKAEDITHLVSTLKAEHTLIINVNNEKIDVRIITFPRADSSLSGKGSSNNRTNTFKQFIPNNDEFTQPIQSFSILPDKDFRPDLLLLKKGNKNDLITLRNVIYLEADGNYTYICTKEKRYIIKKSLKSLLGSLSEQFQQCHKKYCINIDHLESIQKNTLHLDGDYSVPISKFYKKNFLAFASAYLNVKKY</sequence>
<dbReference type="InterPro" id="IPR046947">
    <property type="entry name" value="LytR-like"/>
</dbReference>
<dbReference type="PANTHER" id="PTHR37299:SF1">
    <property type="entry name" value="STAGE 0 SPORULATION PROTEIN A HOMOLOG"/>
    <property type="match status" value="1"/>
</dbReference>
<dbReference type="Gene3D" id="2.40.50.1020">
    <property type="entry name" value="LytTr DNA-binding domain"/>
    <property type="match status" value="1"/>
</dbReference>
<proteinExistence type="predicted"/>
<dbReference type="InterPro" id="IPR007492">
    <property type="entry name" value="LytTR_DNA-bd_dom"/>
</dbReference>
<feature type="domain" description="HTH LytTR-type" evidence="1">
    <location>
        <begin position="92"/>
        <end position="190"/>
    </location>
</feature>
<dbReference type="Pfam" id="PF04397">
    <property type="entry name" value="LytTR"/>
    <property type="match status" value="1"/>
</dbReference>
<dbReference type="RefSeq" id="WP_071506392.1">
    <property type="nucleotide sequence ID" value="NZ_MORL01000031.1"/>
</dbReference>
<keyword evidence="3" id="KW-1185">Reference proteome</keyword>
<dbReference type="EMBL" id="MORL01000031">
    <property type="protein sequence ID" value="OIN55930.1"/>
    <property type="molecule type" value="Genomic_DNA"/>
</dbReference>
<gene>
    <name evidence="2" type="ORF">BLX24_27190</name>
</gene>
<reference evidence="2 3" key="1">
    <citation type="submission" date="2016-10" db="EMBL/GenBank/DDBJ databases">
        <title>Arsenicibacter rosenii gen. nov., sp. nov., an efficient arsenic-methylating bacterium isolated from an arsenic-contaminated paddy soil.</title>
        <authorList>
            <person name="Huang K."/>
        </authorList>
    </citation>
    <scope>NUCLEOTIDE SEQUENCE [LARGE SCALE GENOMIC DNA]</scope>
    <source>
        <strain evidence="2 3">SM-1</strain>
    </source>
</reference>
<comment type="caution">
    <text evidence="2">The sequence shown here is derived from an EMBL/GenBank/DDBJ whole genome shotgun (WGS) entry which is preliminary data.</text>
</comment>
<accession>A0A1S2VBY9</accession>
<dbReference type="Proteomes" id="UP000181790">
    <property type="component" value="Unassembled WGS sequence"/>
</dbReference>
<dbReference type="SMART" id="SM00850">
    <property type="entry name" value="LytTR"/>
    <property type="match status" value="1"/>
</dbReference>
<evidence type="ECO:0000313" key="2">
    <source>
        <dbReference type="EMBL" id="OIN55930.1"/>
    </source>
</evidence>
<dbReference type="GO" id="GO:0000156">
    <property type="term" value="F:phosphorelay response regulator activity"/>
    <property type="evidence" value="ECO:0007669"/>
    <property type="project" value="InterPro"/>
</dbReference>
<dbReference type="PANTHER" id="PTHR37299">
    <property type="entry name" value="TRANSCRIPTIONAL REGULATOR-RELATED"/>
    <property type="match status" value="1"/>
</dbReference>
<evidence type="ECO:0000259" key="1">
    <source>
        <dbReference type="PROSITE" id="PS50930"/>
    </source>
</evidence>
<dbReference type="PROSITE" id="PS50930">
    <property type="entry name" value="HTH_LYTTR"/>
    <property type="match status" value="1"/>
</dbReference>
<dbReference type="GO" id="GO:0003677">
    <property type="term" value="F:DNA binding"/>
    <property type="evidence" value="ECO:0007669"/>
    <property type="project" value="InterPro"/>
</dbReference>